<dbReference type="Proteomes" id="UP000692954">
    <property type="component" value="Unassembled WGS sequence"/>
</dbReference>
<name>A0A8S1JZC6_9CILI</name>
<reference evidence="1" key="1">
    <citation type="submission" date="2021-01" db="EMBL/GenBank/DDBJ databases">
        <authorList>
            <consortium name="Genoscope - CEA"/>
            <person name="William W."/>
        </authorList>
    </citation>
    <scope>NUCLEOTIDE SEQUENCE</scope>
</reference>
<dbReference type="AlphaFoldDB" id="A0A8S1JZC6"/>
<proteinExistence type="predicted"/>
<dbReference type="EMBL" id="CAJJDN010000002">
    <property type="protein sequence ID" value="CAD8046709.1"/>
    <property type="molecule type" value="Genomic_DNA"/>
</dbReference>
<protein>
    <submittedName>
        <fullName evidence="1">Uncharacterized protein</fullName>
    </submittedName>
</protein>
<comment type="caution">
    <text evidence="1">The sequence shown here is derived from an EMBL/GenBank/DDBJ whole genome shotgun (WGS) entry which is preliminary data.</text>
</comment>
<organism evidence="1 2">
    <name type="scientific">Paramecium sonneborni</name>
    <dbReference type="NCBI Taxonomy" id="65129"/>
    <lineage>
        <taxon>Eukaryota</taxon>
        <taxon>Sar</taxon>
        <taxon>Alveolata</taxon>
        <taxon>Ciliophora</taxon>
        <taxon>Intramacronucleata</taxon>
        <taxon>Oligohymenophorea</taxon>
        <taxon>Peniculida</taxon>
        <taxon>Parameciidae</taxon>
        <taxon>Paramecium</taxon>
    </lineage>
</organism>
<evidence type="ECO:0000313" key="1">
    <source>
        <dbReference type="EMBL" id="CAD8046709.1"/>
    </source>
</evidence>
<evidence type="ECO:0000313" key="2">
    <source>
        <dbReference type="Proteomes" id="UP000692954"/>
    </source>
</evidence>
<accession>A0A8S1JZC6</accession>
<gene>
    <name evidence="1" type="ORF">PSON_ATCC_30995.1.T0020027</name>
</gene>
<sequence length="114" mass="13665">MDSIWRILNYGSLCFFKRIYGSKNSLKTYAESIEFIQTKRYQQGFRWTANDISINLYDKLHLILRENQSLQNLYVEEIKSYLYDQLNSNQVLYISKVDKSIIKLKNILNELLIQ</sequence>
<keyword evidence="2" id="KW-1185">Reference proteome</keyword>